<protein>
    <submittedName>
        <fullName evidence="2">Uncharacterized protein</fullName>
    </submittedName>
</protein>
<feature type="compositionally biased region" description="Basic residues" evidence="1">
    <location>
        <begin position="142"/>
        <end position="152"/>
    </location>
</feature>
<evidence type="ECO:0000313" key="2">
    <source>
        <dbReference type="EMBL" id="KAH9841856.1"/>
    </source>
</evidence>
<feature type="compositionally biased region" description="Polar residues" evidence="1">
    <location>
        <begin position="172"/>
        <end position="183"/>
    </location>
</feature>
<feature type="compositionally biased region" description="Basic and acidic residues" evidence="1">
    <location>
        <begin position="155"/>
        <end position="169"/>
    </location>
</feature>
<feature type="compositionally biased region" description="Polar residues" evidence="1">
    <location>
        <begin position="1"/>
        <end position="10"/>
    </location>
</feature>
<dbReference type="EMBL" id="JADCUA010000003">
    <property type="protein sequence ID" value="KAH9841856.1"/>
    <property type="molecule type" value="Genomic_DNA"/>
</dbReference>
<organism evidence="2 3">
    <name type="scientific">Rhodofomes roseus</name>
    <dbReference type="NCBI Taxonomy" id="34475"/>
    <lineage>
        <taxon>Eukaryota</taxon>
        <taxon>Fungi</taxon>
        <taxon>Dikarya</taxon>
        <taxon>Basidiomycota</taxon>
        <taxon>Agaricomycotina</taxon>
        <taxon>Agaricomycetes</taxon>
        <taxon>Polyporales</taxon>
        <taxon>Rhodofomes</taxon>
    </lineage>
</organism>
<dbReference type="Proteomes" id="UP000814176">
    <property type="component" value="Unassembled WGS sequence"/>
</dbReference>
<keyword evidence="3" id="KW-1185">Reference proteome</keyword>
<name>A0ABQ8KUU7_9APHY</name>
<dbReference type="RefSeq" id="XP_047783155.1">
    <property type="nucleotide sequence ID" value="XM_047922698.1"/>
</dbReference>
<evidence type="ECO:0000313" key="3">
    <source>
        <dbReference type="Proteomes" id="UP000814176"/>
    </source>
</evidence>
<reference evidence="2 3" key="1">
    <citation type="journal article" date="2021" name="Environ. Microbiol.">
        <title>Gene family expansions and transcriptome signatures uncover fungal adaptations to wood decay.</title>
        <authorList>
            <person name="Hage H."/>
            <person name="Miyauchi S."/>
            <person name="Viragh M."/>
            <person name="Drula E."/>
            <person name="Min B."/>
            <person name="Chaduli D."/>
            <person name="Navarro D."/>
            <person name="Favel A."/>
            <person name="Norest M."/>
            <person name="Lesage-Meessen L."/>
            <person name="Balint B."/>
            <person name="Merenyi Z."/>
            <person name="de Eugenio L."/>
            <person name="Morin E."/>
            <person name="Martinez A.T."/>
            <person name="Baldrian P."/>
            <person name="Stursova M."/>
            <person name="Martinez M.J."/>
            <person name="Novotny C."/>
            <person name="Magnuson J.K."/>
            <person name="Spatafora J.W."/>
            <person name="Maurice S."/>
            <person name="Pangilinan J."/>
            <person name="Andreopoulos W."/>
            <person name="LaButti K."/>
            <person name="Hundley H."/>
            <person name="Na H."/>
            <person name="Kuo A."/>
            <person name="Barry K."/>
            <person name="Lipzen A."/>
            <person name="Henrissat B."/>
            <person name="Riley R."/>
            <person name="Ahrendt S."/>
            <person name="Nagy L.G."/>
            <person name="Grigoriev I.V."/>
            <person name="Martin F."/>
            <person name="Rosso M.N."/>
        </authorList>
    </citation>
    <scope>NUCLEOTIDE SEQUENCE [LARGE SCALE GENOMIC DNA]</scope>
    <source>
        <strain evidence="2 3">CIRM-BRFM 1785</strain>
    </source>
</reference>
<feature type="region of interest" description="Disordered" evidence="1">
    <location>
        <begin position="128"/>
        <end position="183"/>
    </location>
</feature>
<gene>
    <name evidence="2" type="ORF">C8Q71DRAFT_739145</name>
</gene>
<sequence length="183" mass="19709">MTSTRANATRANVADRYNTSTGDHGYTGQRPSMVGAQPTSGYPARNTGKQWATAHTLTASALGECPARKHGRRTDPTRVSKRPATATLGRSGARATHADCERGGRMPTTQTWPTSCQRTHWADNQQTAYTPTASTLGECPARKRGRRTHAGGRAHAGDDDMHGDDEHAGRMPSTQSQPLKWTA</sequence>
<accession>A0ABQ8KUU7</accession>
<feature type="region of interest" description="Disordered" evidence="1">
    <location>
        <begin position="1"/>
        <end position="47"/>
    </location>
</feature>
<comment type="caution">
    <text evidence="2">The sequence shown here is derived from an EMBL/GenBank/DDBJ whole genome shotgun (WGS) entry which is preliminary data.</text>
</comment>
<feature type="region of interest" description="Disordered" evidence="1">
    <location>
        <begin position="66"/>
        <end position="114"/>
    </location>
</feature>
<feature type="non-terminal residue" evidence="2">
    <location>
        <position position="183"/>
    </location>
</feature>
<dbReference type="GeneID" id="72003430"/>
<proteinExistence type="predicted"/>
<evidence type="ECO:0000256" key="1">
    <source>
        <dbReference type="SAM" id="MobiDB-lite"/>
    </source>
</evidence>